<feature type="compositionally biased region" description="Basic and acidic residues" evidence="1">
    <location>
        <begin position="265"/>
        <end position="288"/>
    </location>
</feature>
<reference evidence="4" key="1">
    <citation type="submission" date="2019-10" db="EMBL/GenBank/DDBJ databases">
        <title>Lacipirellula parvula gen. nov., sp. nov., representing a lineage of planctomycetes widespread in freshwater anoxic habitats, and description of the family Lacipirellulaceae.</title>
        <authorList>
            <person name="Dedysh S.N."/>
            <person name="Kulichevskaya I.S."/>
            <person name="Beletsky A.V."/>
            <person name="Rakitin A.L."/>
            <person name="Mardanov A.V."/>
            <person name="Ivanova A.A."/>
            <person name="Saltykova V.X."/>
            <person name="Rijpstra W.I.C."/>
            <person name="Sinninghe Damste J.S."/>
            <person name="Ravin N.V."/>
        </authorList>
    </citation>
    <scope>NUCLEOTIDE SEQUENCE [LARGE SCALE GENOMIC DNA]</scope>
    <source>
        <strain evidence="4">PX69</strain>
    </source>
</reference>
<feature type="domain" description="DUF6690" evidence="2">
    <location>
        <begin position="2"/>
        <end position="239"/>
    </location>
</feature>
<accession>A0A5K7XC49</accession>
<name>A0A5K7XC49_9BACT</name>
<protein>
    <recommendedName>
        <fullName evidence="2">DUF6690 domain-containing protein</fullName>
    </recommendedName>
</protein>
<proteinExistence type="predicted"/>
<keyword evidence="4" id="KW-1185">Reference proteome</keyword>
<evidence type="ECO:0000256" key="1">
    <source>
        <dbReference type="SAM" id="MobiDB-lite"/>
    </source>
</evidence>
<dbReference type="Pfam" id="PF20397">
    <property type="entry name" value="DUF6690"/>
    <property type="match status" value="1"/>
</dbReference>
<dbReference type="AlphaFoldDB" id="A0A5K7XC49"/>
<organism evidence="3 4">
    <name type="scientific">Lacipirellula parvula</name>
    <dbReference type="NCBI Taxonomy" id="2650471"/>
    <lineage>
        <taxon>Bacteria</taxon>
        <taxon>Pseudomonadati</taxon>
        <taxon>Planctomycetota</taxon>
        <taxon>Planctomycetia</taxon>
        <taxon>Pirellulales</taxon>
        <taxon>Lacipirellulaceae</taxon>
        <taxon>Lacipirellula</taxon>
    </lineage>
</organism>
<feature type="compositionally biased region" description="Low complexity" evidence="1">
    <location>
        <begin position="245"/>
        <end position="264"/>
    </location>
</feature>
<dbReference type="Proteomes" id="UP000326837">
    <property type="component" value="Chromosome"/>
</dbReference>
<evidence type="ECO:0000259" key="2">
    <source>
        <dbReference type="Pfam" id="PF20397"/>
    </source>
</evidence>
<dbReference type="InterPro" id="IPR046512">
    <property type="entry name" value="DUF6690"/>
</dbReference>
<feature type="compositionally biased region" description="Polar residues" evidence="1">
    <location>
        <begin position="299"/>
        <end position="312"/>
    </location>
</feature>
<gene>
    <name evidence="3" type="ORF">PLANPX_3134</name>
</gene>
<dbReference type="EMBL" id="AP021861">
    <property type="protein sequence ID" value="BBO33522.1"/>
    <property type="molecule type" value="Genomic_DNA"/>
</dbReference>
<sequence>MPALLAASVAVPYIATNAPEWAEQIRQPAAAAPATPAPAAPAHNAAAAAAPAGGATPAATAAPASPFAHATTPLLPASTPRTSAMTYALPEILRFDVTKEWVYQRWDRKSTALADLDLFGVRVPLVSGTQVYDIAGSLTYFFGADGRVKRISFRGWTGDTTQLAMLLHQRFGLQAVPTVIAGQQLLQVRQGDDVISELRTQVAPVLNTSNLHDSFTVEFELQDPATAKPLKPQVASVSTPPPAAPGTSTVPADPKAATAANPAAEEAKPTETASAEKKEEPAAEKKSMWESFRPRSRATEGQLNQLNRNGIY</sequence>
<evidence type="ECO:0000313" key="4">
    <source>
        <dbReference type="Proteomes" id="UP000326837"/>
    </source>
</evidence>
<dbReference type="KEGG" id="lpav:PLANPX_3134"/>
<feature type="region of interest" description="Disordered" evidence="1">
    <location>
        <begin position="228"/>
        <end position="312"/>
    </location>
</feature>
<evidence type="ECO:0000313" key="3">
    <source>
        <dbReference type="EMBL" id="BBO33522.1"/>
    </source>
</evidence>